<keyword evidence="1" id="KW-0472">Membrane</keyword>
<organism evidence="2 3">
    <name type="scientific">Halorubrum miltondacostae</name>
    <dbReference type="NCBI Taxonomy" id="3076378"/>
    <lineage>
        <taxon>Archaea</taxon>
        <taxon>Methanobacteriati</taxon>
        <taxon>Methanobacteriota</taxon>
        <taxon>Stenosarchaea group</taxon>
        <taxon>Halobacteria</taxon>
        <taxon>Halobacteriales</taxon>
        <taxon>Haloferacaceae</taxon>
        <taxon>Halorubrum</taxon>
    </lineage>
</organism>
<protein>
    <submittedName>
        <fullName evidence="2">Uncharacterized protein</fullName>
    </submittedName>
</protein>
<name>A0ABD5M1J1_9EURY</name>
<evidence type="ECO:0000256" key="1">
    <source>
        <dbReference type="SAM" id="Phobius"/>
    </source>
</evidence>
<dbReference type="AlphaFoldDB" id="A0ABD5M1J1"/>
<dbReference type="EMBL" id="JBEDNY010000001">
    <property type="protein sequence ID" value="MEZ3162858.1"/>
    <property type="molecule type" value="Genomic_DNA"/>
</dbReference>
<keyword evidence="1" id="KW-1133">Transmembrane helix</keyword>
<gene>
    <name evidence="2" type="ORF">ABNG04_03030</name>
</gene>
<accession>A0ABD5M1J1</accession>
<comment type="caution">
    <text evidence="2">The sequence shown here is derived from an EMBL/GenBank/DDBJ whole genome shotgun (WGS) entry which is preliminary data.</text>
</comment>
<keyword evidence="3" id="KW-1185">Reference proteome</keyword>
<evidence type="ECO:0000313" key="2">
    <source>
        <dbReference type="EMBL" id="MEZ3162858.1"/>
    </source>
</evidence>
<feature type="transmembrane region" description="Helical" evidence="1">
    <location>
        <begin position="12"/>
        <end position="33"/>
    </location>
</feature>
<dbReference type="Proteomes" id="UP001567572">
    <property type="component" value="Unassembled WGS sequence"/>
</dbReference>
<feature type="transmembrane region" description="Helical" evidence="1">
    <location>
        <begin position="40"/>
        <end position="56"/>
    </location>
</feature>
<reference evidence="2 3" key="1">
    <citation type="submission" date="2024-06" db="EMBL/GenBank/DDBJ databases">
        <title>Halorubrum miltondacostae sp. nov., a potential PHA producer isolated from an inland solar saltern in Rio Maior, Portugal.</title>
        <authorList>
            <person name="Albuquerque L."/>
            <person name="Viver T."/>
            <person name="Barroso C."/>
            <person name="Claudino R."/>
            <person name="Galvan M."/>
            <person name="Simoes G."/>
            <person name="Lobo Da Cunha A."/>
            <person name="Egas C."/>
        </authorList>
    </citation>
    <scope>NUCLEOTIDE SEQUENCE [LARGE SCALE GENOMIC DNA]</scope>
    <source>
        <strain evidence="2 3">RMP-11</strain>
    </source>
</reference>
<sequence>MAEIELLEPETLIRALTLVVTLAVVIVTALAYYRTRVSRVLVLALLAALLATDLLLEVGDDFLEEGIPYFELLTSLFALGISLLLLSTVVRRFDLEVTMTRLPPTTGSRKQN</sequence>
<feature type="transmembrane region" description="Helical" evidence="1">
    <location>
        <begin position="68"/>
        <end position="90"/>
    </location>
</feature>
<proteinExistence type="predicted"/>
<dbReference type="RefSeq" id="WP_371159928.1">
    <property type="nucleotide sequence ID" value="NZ_JBEDNX010000001.1"/>
</dbReference>
<evidence type="ECO:0000313" key="3">
    <source>
        <dbReference type="Proteomes" id="UP001567572"/>
    </source>
</evidence>
<keyword evidence="1" id="KW-0812">Transmembrane</keyword>